<sequence>MAQGKTKKVRYAKGTNAVAASRTTKLTCMYNHIAIQFSLNAHMYPTRDKEARKV</sequence>
<dbReference type="HOGENOM" id="CLU_3050495_0_0_1"/>
<organism evidence="1 2">
    <name type="scientific">Glarea lozoyensis (strain ATCC 74030 / MF5533)</name>
    <dbReference type="NCBI Taxonomy" id="1104152"/>
    <lineage>
        <taxon>Eukaryota</taxon>
        <taxon>Fungi</taxon>
        <taxon>Dikarya</taxon>
        <taxon>Ascomycota</taxon>
        <taxon>Pezizomycotina</taxon>
        <taxon>Leotiomycetes</taxon>
        <taxon>Helotiales</taxon>
        <taxon>Helotiaceae</taxon>
        <taxon>Glarea</taxon>
    </lineage>
</organism>
<proteinExistence type="predicted"/>
<reference evidence="1 2" key="1">
    <citation type="journal article" date="2012" name="Eukaryot. Cell">
        <title>Genome sequence of the fungus Glarea lozoyensis: the first genome sequence of a species from the Helotiaceae family.</title>
        <authorList>
            <person name="Youssar L."/>
            <person name="Gruening B.A."/>
            <person name="Erxleben A."/>
            <person name="Guenther S."/>
            <person name="Huettel W."/>
        </authorList>
    </citation>
    <scope>NUCLEOTIDE SEQUENCE [LARGE SCALE GENOMIC DNA]</scope>
    <source>
        <strain evidence="2">ATCC 74030 / MF5533</strain>
    </source>
</reference>
<dbReference type="AlphaFoldDB" id="H0EYG0"/>
<evidence type="ECO:0000313" key="1">
    <source>
        <dbReference type="EMBL" id="EHK96465.1"/>
    </source>
</evidence>
<dbReference type="EMBL" id="AGUE01000249">
    <property type="protein sequence ID" value="EHK96465.1"/>
    <property type="molecule type" value="Genomic_DNA"/>
</dbReference>
<comment type="caution">
    <text evidence="1">The sequence shown here is derived from an EMBL/GenBank/DDBJ whole genome shotgun (WGS) entry which is preliminary data.</text>
</comment>
<dbReference type="InParanoid" id="H0EYG0"/>
<protein>
    <submittedName>
        <fullName evidence="1">Uncharacterized protein</fullName>
    </submittedName>
</protein>
<dbReference type="Proteomes" id="UP000005446">
    <property type="component" value="Unassembled WGS sequence"/>
</dbReference>
<name>H0EYG0_GLAL7</name>
<keyword evidence="2" id="KW-1185">Reference proteome</keyword>
<accession>H0EYG0</accession>
<evidence type="ECO:0000313" key="2">
    <source>
        <dbReference type="Proteomes" id="UP000005446"/>
    </source>
</evidence>
<gene>
    <name evidence="1" type="ORF">M7I_7862</name>
</gene>